<evidence type="ECO:0000313" key="1">
    <source>
        <dbReference type="EMBL" id="ASV88466.1"/>
    </source>
</evidence>
<gene>
    <name evidence="1" type="ORF">CES85_3048</name>
</gene>
<sequence length="77" mass="9137">MYHLMLPTFFIVASILTGCQSLDDLDREAYQRACDNLDIPRGTPEYSQCMLQQQQMDNDNFQRSMDRQTEERLIKKM</sequence>
<protein>
    <submittedName>
        <fullName evidence="1">Putative lipoprotein</fullName>
    </submittedName>
</protein>
<dbReference type="EMBL" id="CP022605">
    <property type="protein sequence ID" value="ASV88466.1"/>
    <property type="molecule type" value="Genomic_DNA"/>
</dbReference>
<keyword evidence="1" id="KW-0449">Lipoprotein</keyword>
<evidence type="ECO:0000313" key="2">
    <source>
        <dbReference type="Proteomes" id="UP000215256"/>
    </source>
</evidence>
<keyword evidence="1" id="KW-0614">Plasmid</keyword>
<proteinExistence type="predicted"/>
<dbReference type="KEGG" id="och:CES85_3048"/>
<geneLocation type="plasmid" evidence="1 2">
    <name>unnamed1</name>
</geneLocation>
<organism evidence="1 2">
    <name type="scientific">Ochrobactrum quorumnocens</name>
    <dbReference type="NCBI Taxonomy" id="271865"/>
    <lineage>
        <taxon>Bacteria</taxon>
        <taxon>Pseudomonadati</taxon>
        <taxon>Pseudomonadota</taxon>
        <taxon>Alphaproteobacteria</taxon>
        <taxon>Hyphomicrobiales</taxon>
        <taxon>Brucellaceae</taxon>
        <taxon>Brucella/Ochrobactrum group</taxon>
        <taxon>Ochrobactrum</taxon>
    </lineage>
</organism>
<name>A0A248UPA3_9HYPH</name>
<reference evidence="1 2" key="1">
    <citation type="submission" date="2017-07" db="EMBL/GenBank/DDBJ databases">
        <title>Phylogenetic study on the rhizospheric bacterium Ochrobactrum sp. A44.</title>
        <authorList>
            <person name="Krzyzanowska D.M."/>
            <person name="Ossowicki A."/>
            <person name="Rajewska M."/>
            <person name="Maciag T."/>
            <person name="Kaczynski Z."/>
            <person name="Czerwicka M."/>
            <person name="Jafra S."/>
        </authorList>
    </citation>
    <scope>NUCLEOTIDE SEQUENCE [LARGE SCALE GENOMIC DNA]</scope>
    <source>
        <strain evidence="1 2">A44</strain>
        <plasmid evidence="1 2">unnamed1</plasmid>
    </source>
</reference>
<dbReference type="Proteomes" id="UP000215256">
    <property type="component" value="Plasmid unnamed1"/>
</dbReference>
<dbReference type="AlphaFoldDB" id="A0A248UPA3"/>
<accession>A0A248UPA3</accession>